<keyword evidence="2 5" id="KW-0238">DNA-binding</keyword>
<dbReference type="InterPro" id="IPR023187">
    <property type="entry name" value="Tscrpt_reg_MarR-type_CS"/>
</dbReference>
<evidence type="ECO:0000259" key="4">
    <source>
        <dbReference type="PROSITE" id="PS50995"/>
    </source>
</evidence>
<dbReference type="EMBL" id="JAUSQM010000001">
    <property type="protein sequence ID" value="MDP9821251.1"/>
    <property type="molecule type" value="Genomic_DNA"/>
</dbReference>
<keyword evidence="1" id="KW-0805">Transcription regulation</keyword>
<dbReference type="InterPro" id="IPR039422">
    <property type="entry name" value="MarR/SlyA-like"/>
</dbReference>
<protein>
    <submittedName>
        <fullName evidence="5">DNA-binding MarR family transcriptional regulator</fullName>
    </submittedName>
</protein>
<dbReference type="PRINTS" id="PR00598">
    <property type="entry name" value="HTHMARR"/>
</dbReference>
<gene>
    <name evidence="5" type="ORF">J2S59_001060</name>
</gene>
<evidence type="ECO:0000256" key="3">
    <source>
        <dbReference type="ARBA" id="ARBA00023163"/>
    </source>
</evidence>
<sequence length="146" mass="16374">MPTPEETTTAVEAFIRNAFAPGRDPWIEAFVEIDLTFNQARTLMVLEHTAHPMPIGQIAQLLGLTLPSAGRNVDRLVRLDLVERHEDPEDRRVKLVELTAKGRELVDLKVDCHRASTTSFLADHTDEDRAALVAALRPFIRQDDPA</sequence>
<proteinExistence type="predicted"/>
<organism evidence="5 6">
    <name type="scientific">Nocardioides massiliensis</name>
    <dbReference type="NCBI Taxonomy" id="1325935"/>
    <lineage>
        <taxon>Bacteria</taxon>
        <taxon>Bacillati</taxon>
        <taxon>Actinomycetota</taxon>
        <taxon>Actinomycetes</taxon>
        <taxon>Propionibacteriales</taxon>
        <taxon>Nocardioidaceae</taxon>
        <taxon>Nocardioides</taxon>
    </lineage>
</organism>
<keyword evidence="6" id="KW-1185">Reference proteome</keyword>
<name>A0ABT9NLN9_9ACTN</name>
<evidence type="ECO:0000313" key="5">
    <source>
        <dbReference type="EMBL" id="MDP9821251.1"/>
    </source>
</evidence>
<dbReference type="InterPro" id="IPR036388">
    <property type="entry name" value="WH-like_DNA-bd_sf"/>
</dbReference>
<dbReference type="RefSeq" id="WP_181641981.1">
    <property type="nucleotide sequence ID" value="NZ_CCXJ01000328.1"/>
</dbReference>
<keyword evidence="3" id="KW-0804">Transcription</keyword>
<dbReference type="SUPFAM" id="SSF46785">
    <property type="entry name" value="Winged helix' DNA-binding domain"/>
    <property type="match status" value="1"/>
</dbReference>
<feature type="domain" description="HTH marR-type" evidence="4">
    <location>
        <begin position="1"/>
        <end position="141"/>
    </location>
</feature>
<evidence type="ECO:0000256" key="1">
    <source>
        <dbReference type="ARBA" id="ARBA00023015"/>
    </source>
</evidence>
<accession>A0ABT9NLN9</accession>
<dbReference type="SMART" id="SM00347">
    <property type="entry name" value="HTH_MARR"/>
    <property type="match status" value="1"/>
</dbReference>
<dbReference type="Pfam" id="PF12802">
    <property type="entry name" value="MarR_2"/>
    <property type="match status" value="1"/>
</dbReference>
<dbReference type="InterPro" id="IPR036390">
    <property type="entry name" value="WH_DNA-bd_sf"/>
</dbReference>
<dbReference type="PANTHER" id="PTHR33164:SF43">
    <property type="entry name" value="HTH-TYPE TRANSCRIPTIONAL REPRESSOR YETL"/>
    <property type="match status" value="1"/>
</dbReference>
<dbReference type="InterPro" id="IPR000835">
    <property type="entry name" value="HTH_MarR-typ"/>
</dbReference>
<dbReference type="GO" id="GO:0003677">
    <property type="term" value="F:DNA binding"/>
    <property type="evidence" value="ECO:0007669"/>
    <property type="project" value="UniProtKB-KW"/>
</dbReference>
<dbReference type="PROSITE" id="PS50995">
    <property type="entry name" value="HTH_MARR_2"/>
    <property type="match status" value="1"/>
</dbReference>
<dbReference type="PANTHER" id="PTHR33164">
    <property type="entry name" value="TRANSCRIPTIONAL REGULATOR, MARR FAMILY"/>
    <property type="match status" value="1"/>
</dbReference>
<comment type="caution">
    <text evidence="5">The sequence shown here is derived from an EMBL/GenBank/DDBJ whole genome shotgun (WGS) entry which is preliminary data.</text>
</comment>
<dbReference type="CDD" id="cd00090">
    <property type="entry name" value="HTH_ARSR"/>
    <property type="match status" value="1"/>
</dbReference>
<dbReference type="Gene3D" id="1.10.10.10">
    <property type="entry name" value="Winged helix-like DNA-binding domain superfamily/Winged helix DNA-binding domain"/>
    <property type="match status" value="1"/>
</dbReference>
<dbReference type="InterPro" id="IPR011991">
    <property type="entry name" value="ArsR-like_HTH"/>
</dbReference>
<dbReference type="Proteomes" id="UP001240447">
    <property type="component" value="Unassembled WGS sequence"/>
</dbReference>
<evidence type="ECO:0000256" key="2">
    <source>
        <dbReference type="ARBA" id="ARBA00023125"/>
    </source>
</evidence>
<dbReference type="PROSITE" id="PS01117">
    <property type="entry name" value="HTH_MARR_1"/>
    <property type="match status" value="1"/>
</dbReference>
<evidence type="ECO:0000313" key="6">
    <source>
        <dbReference type="Proteomes" id="UP001240447"/>
    </source>
</evidence>
<reference evidence="5 6" key="1">
    <citation type="submission" date="2023-07" db="EMBL/GenBank/DDBJ databases">
        <title>Sequencing the genomes of 1000 actinobacteria strains.</title>
        <authorList>
            <person name="Klenk H.-P."/>
        </authorList>
    </citation>
    <scope>NUCLEOTIDE SEQUENCE [LARGE SCALE GENOMIC DNA]</scope>
    <source>
        <strain evidence="5 6">GD13</strain>
    </source>
</reference>